<sequence>MQAPDGAAARAAVVRLGEVERVPERLGQHRFLKWGDEKAAVIGKHPRGEFVATGNRQGAYVHYPTLSGSSQAERTSW</sequence>
<keyword evidence="2" id="KW-1185">Reference proteome</keyword>
<comment type="caution">
    <text evidence="1">The sequence shown here is derived from an EMBL/GenBank/DDBJ whole genome shotgun (WGS) entry which is preliminary data.</text>
</comment>
<evidence type="ECO:0000313" key="1">
    <source>
        <dbReference type="EMBL" id="GAA1962502.1"/>
    </source>
</evidence>
<dbReference type="Proteomes" id="UP001501116">
    <property type="component" value="Unassembled WGS sequence"/>
</dbReference>
<organism evidence="1 2">
    <name type="scientific">Amycolatopsis minnesotensis</name>
    <dbReference type="NCBI Taxonomy" id="337894"/>
    <lineage>
        <taxon>Bacteria</taxon>
        <taxon>Bacillati</taxon>
        <taxon>Actinomycetota</taxon>
        <taxon>Actinomycetes</taxon>
        <taxon>Pseudonocardiales</taxon>
        <taxon>Pseudonocardiaceae</taxon>
        <taxon>Amycolatopsis</taxon>
    </lineage>
</organism>
<proteinExistence type="predicted"/>
<reference evidence="1 2" key="1">
    <citation type="journal article" date="2019" name="Int. J. Syst. Evol. Microbiol.">
        <title>The Global Catalogue of Microorganisms (GCM) 10K type strain sequencing project: providing services to taxonomists for standard genome sequencing and annotation.</title>
        <authorList>
            <consortium name="The Broad Institute Genomics Platform"/>
            <consortium name="The Broad Institute Genome Sequencing Center for Infectious Disease"/>
            <person name="Wu L."/>
            <person name="Ma J."/>
        </authorList>
    </citation>
    <scope>NUCLEOTIDE SEQUENCE [LARGE SCALE GENOMIC DNA]</scope>
    <source>
        <strain evidence="1 2">JCM 14545</strain>
    </source>
</reference>
<protein>
    <submittedName>
        <fullName evidence="1">Uncharacterized protein</fullName>
    </submittedName>
</protein>
<dbReference type="EMBL" id="BAAANN010000013">
    <property type="protein sequence ID" value="GAA1962502.1"/>
    <property type="molecule type" value="Genomic_DNA"/>
</dbReference>
<name>A0ABN2R2P6_9PSEU</name>
<evidence type="ECO:0000313" key="2">
    <source>
        <dbReference type="Proteomes" id="UP001501116"/>
    </source>
</evidence>
<gene>
    <name evidence="1" type="ORF">GCM10009754_37250</name>
</gene>
<accession>A0ABN2R2P6</accession>